<dbReference type="Proteomes" id="UP000813463">
    <property type="component" value="Chromosome 4"/>
</dbReference>
<reference evidence="2" key="2">
    <citation type="submission" date="2025-08" db="UniProtKB">
        <authorList>
            <consortium name="RefSeq"/>
        </authorList>
    </citation>
    <scope>IDENTIFICATION</scope>
    <source>
        <tissue evidence="2">Leaf</tissue>
    </source>
</reference>
<evidence type="ECO:0000313" key="1">
    <source>
        <dbReference type="Proteomes" id="UP000813463"/>
    </source>
</evidence>
<dbReference type="PANTHER" id="PTHR34222:SF33">
    <property type="entry name" value="RETROTRANSPOSON GAG DOMAIN-CONTAINING PROTEIN"/>
    <property type="match status" value="1"/>
</dbReference>
<organism evidence="1 2">
    <name type="scientific">Spinacia oleracea</name>
    <name type="common">Spinach</name>
    <dbReference type="NCBI Taxonomy" id="3562"/>
    <lineage>
        <taxon>Eukaryota</taxon>
        <taxon>Viridiplantae</taxon>
        <taxon>Streptophyta</taxon>
        <taxon>Embryophyta</taxon>
        <taxon>Tracheophyta</taxon>
        <taxon>Spermatophyta</taxon>
        <taxon>Magnoliopsida</taxon>
        <taxon>eudicotyledons</taxon>
        <taxon>Gunneridae</taxon>
        <taxon>Pentapetalae</taxon>
        <taxon>Caryophyllales</taxon>
        <taxon>Chenopodiaceae</taxon>
        <taxon>Chenopodioideae</taxon>
        <taxon>Anserineae</taxon>
        <taxon>Spinacia</taxon>
    </lineage>
</organism>
<accession>A0ABM3RST1</accession>
<dbReference type="PANTHER" id="PTHR34222">
    <property type="entry name" value="GAG_PRE-INTEGRS DOMAIN-CONTAINING PROTEIN"/>
    <property type="match status" value="1"/>
</dbReference>
<name>A0ABM3RST1_SPIOL</name>
<dbReference type="RefSeq" id="XP_056698664.1">
    <property type="nucleotide sequence ID" value="XM_056842686.1"/>
</dbReference>
<evidence type="ECO:0000313" key="2">
    <source>
        <dbReference type="RefSeq" id="XP_056698664.1"/>
    </source>
</evidence>
<keyword evidence="1" id="KW-1185">Reference proteome</keyword>
<sequence length="180" mass="20250">MSPLPTISKAYGILLQEEQQKELHSIRNHVSESTIFTARRFTENKPYYNAGSGSQASNGGNQSRNFTYTRNNMLCEHCMMKNHTIDKCWKLHGYPKDFKGKGKRVAAVAHLEEHADNEVPSGDSGTIHASFTEDQYSQFMKYLNIQKASSQVEHQGSSSLGLATSSHMRGPFQEQAYSAW</sequence>
<proteinExistence type="predicted"/>
<gene>
    <name evidence="2" type="primary">LOC130472192</name>
</gene>
<dbReference type="GeneID" id="130472192"/>
<reference evidence="1" key="1">
    <citation type="journal article" date="2021" name="Nat. Commun.">
        <title>Genomic analyses provide insights into spinach domestication and the genetic basis of agronomic traits.</title>
        <authorList>
            <person name="Cai X."/>
            <person name="Sun X."/>
            <person name="Xu C."/>
            <person name="Sun H."/>
            <person name="Wang X."/>
            <person name="Ge C."/>
            <person name="Zhang Z."/>
            <person name="Wang Q."/>
            <person name="Fei Z."/>
            <person name="Jiao C."/>
            <person name="Wang Q."/>
        </authorList>
    </citation>
    <scope>NUCLEOTIDE SEQUENCE [LARGE SCALE GENOMIC DNA]</scope>
    <source>
        <strain evidence="1">cv. Varoflay</strain>
    </source>
</reference>
<protein>
    <submittedName>
        <fullName evidence="2">Uncharacterized protein</fullName>
    </submittedName>
</protein>